<accession>A0ABS6YC27</accession>
<dbReference type="InterPro" id="IPR037524">
    <property type="entry name" value="PA14/GLEYA"/>
</dbReference>
<organism evidence="2 3">
    <name type="scientific">Hoylesella nanceiensis</name>
    <dbReference type="NCBI Taxonomy" id="425941"/>
    <lineage>
        <taxon>Bacteria</taxon>
        <taxon>Pseudomonadati</taxon>
        <taxon>Bacteroidota</taxon>
        <taxon>Bacteroidia</taxon>
        <taxon>Bacteroidales</taxon>
        <taxon>Prevotellaceae</taxon>
        <taxon>Hoylesella</taxon>
    </lineage>
</organism>
<proteinExistence type="predicted"/>
<protein>
    <submittedName>
        <fullName evidence="2">Metallophosphoesterase</fullName>
    </submittedName>
</protein>
<evidence type="ECO:0000259" key="1">
    <source>
        <dbReference type="PROSITE" id="PS51820"/>
    </source>
</evidence>
<dbReference type="CDD" id="cd07383">
    <property type="entry name" value="MPP_Dcr2"/>
    <property type="match status" value="1"/>
</dbReference>
<dbReference type="SMART" id="SM00758">
    <property type="entry name" value="PA14"/>
    <property type="match status" value="1"/>
</dbReference>
<dbReference type="PANTHER" id="PTHR32440">
    <property type="entry name" value="PHOSPHATASE DCR2-RELATED-RELATED"/>
    <property type="match status" value="1"/>
</dbReference>
<gene>
    <name evidence="2" type="ORF">KZO38_03110</name>
</gene>
<keyword evidence="3" id="KW-1185">Reference proteome</keyword>
<feature type="domain" description="PA14" evidence="1">
    <location>
        <begin position="344"/>
        <end position="480"/>
    </location>
</feature>
<dbReference type="InterPro" id="IPR004843">
    <property type="entry name" value="Calcineurin-like_PHP"/>
</dbReference>
<dbReference type="RefSeq" id="WP_219479769.1">
    <property type="nucleotide sequence ID" value="NZ_JAHXCT010000002.1"/>
</dbReference>
<comment type="caution">
    <text evidence="2">The sequence shown here is derived from an EMBL/GenBank/DDBJ whole genome shotgun (WGS) entry which is preliminary data.</text>
</comment>
<dbReference type="PROSITE" id="PS51820">
    <property type="entry name" value="PA14"/>
    <property type="match status" value="1"/>
</dbReference>
<evidence type="ECO:0000313" key="2">
    <source>
        <dbReference type="EMBL" id="MBW4768751.1"/>
    </source>
</evidence>
<name>A0ABS6YC27_9BACT</name>
<dbReference type="InterPro" id="IPR011658">
    <property type="entry name" value="PA14_dom"/>
</dbReference>
<reference evidence="2 3" key="1">
    <citation type="submission" date="2021-07" db="EMBL/GenBank/DDBJ databases">
        <title>Genomic diversity and antimicrobial resistance of Prevotella spp. isolated from chronic lung disease airways.</title>
        <authorList>
            <person name="Webb K.A."/>
            <person name="Olagoke O.S."/>
            <person name="Baird T."/>
            <person name="Neill J."/>
            <person name="Pham A."/>
            <person name="Wells T.J."/>
            <person name="Ramsay K.A."/>
            <person name="Bell S.C."/>
            <person name="Sarovich D.S."/>
            <person name="Price E.P."/>
        </authorList>
    </citation>
    <scope>NUCLEOTIDE SEQUENCE [LARGE SCALE GENOMIC DNA]</scope>
    <source>
        <strain evidence="2 3">SCHI0011.S.12</strain>
    </source>
</reference>
<dbReference type="Proteomes" id="UP000788426">
    <property type="component" value="Unassembled WGS sequence"/>
</dbReference>
<dbReference type="PANTHER" id="PTHR32440:SF11">
    <property type="entry name" value="METALLOPHOSPHOESTERASE DOMAIN-CONTAINING PROTEIN"/>
    <property type="match status" value="1"/>
</dbReference>
<dbReference type="Pfam" id="PF07691">
    <property type="entry name" value="PA14"/>
    <property type="match status" value="1"/>
</dbReference>
<evidence type="ECO:0000313" key="3">
    <source>
        <dbReference type="Proteomes" id="UP000788426"/>
    </source>
</evidence>
<dbReference type="EMBL" id="JAHXCT010000002">
    <property type="protein sequence ID" value="MBW4768751.1"/>
    <property type="molecule type" value="Genomic_DNA"/>
</dbReference>
<sequence length="491" mass="56347">MTKNYKSLIILILFALQVVSSWAQKPFVFHNKKFRIAQFTDLHWDAKSPKCDSTRTTILNILQREKPDIAILTGDVVTEKPYEKGWKQIIEIFETARIPFVVTMGNHDAEHFSRDEIYRMLFASKFYSGLPSPKEISGNGNCALPIYDNNTANAKPKAVLYCIDSNDYQPDKDLGEYDWIHFDQIEWYRHTSEAFTLQNNKRPIPSLMFFHIPLVEYHNVLERGDYQGKYEDDGIWSARINSGMFGSLVDKKDVIGVFTGHDHQNDFIGLERKIALGYGRVSGYDAYGALKPGARIIELYEDLFKFDTWIATNEGNCDYFYYPSGLSSKDEEQLKVMPALSFQPIQNGVSYRYYEGKMKQTADIPKATLKEEGVMPNFIIDEEGSKDHFCYIFSAYIKVPESGVYRFYTYSDDGSKLFIDGVEVVNNDGGHSAKRAEGKVNLAAGFHKLELHYFENYMGQALEVGFSTKDITERTIPSAMLWVDKEIKKKK</sequence>
<dbReference type="Pfam" id="PF00149">
    <property type="entry name" value="Metallophos"/>
    <property type="match status" value="1"/>
</dbReference>